<dbReference type="GO" id="GO:0055085">
    <property type="term" value="P:transmembrane transport"/>
    <property type="evidence" value="ECO:0007669"/>
    <property type="project" value="InterPro"/>
</dbReference>
<evidence type="ECO:0000256" key="2">
    <source>
        <dbReference type="ARBA" id="ARBA00022448"/>
    </source>
</evidence>
<gene>
    <name evidence="9" type="ORF">SAMN04489809_1327</name>
</gene>
<evidence type="ECO:0000256" key="3">
    <source>
        <dbReference type="ARBA" id="ARBA00022475"/>
    </source>
</evidence>
<dbReference type="GeneID" id="36300749"/>
<dbReference type="PANTHER" id="PTHR43744">
    <property type="entry name" value="ABC TRANSPORTER PERMEASE PROTEIN MG189-RELATED-RELATED"/>
    <property type="match status" value="1"/>
</dbReference>
<keyword evidence="3" id="KW-1003">Cell membrane</keyword>
<reference evidence="9 10" key="1">
    <citation type="submission" date="2016-10" db="EMBL/GenBank/DDBJ databases">
        <authorList>
            <person name="de Groot N.N."/>
        </authorList>
    </citation>
    <scope>NUCLEOTIDE SEQUENCE [LARGE SCALE GENOMIC DNA]</scope>
    <source>
        <strain evidence="9 10">DSM 15019</strain>
    </source>
</reference>
<evidence type="ECO:0000256" key="7">
    <source>
        <dbReference type="RuleBase" id="RU363032"/>
    </source>
</evidence>
<dbReference type="CDD" id="cd06261">
    <property type="entry name" value="TM_PBP2"/>
    <property type="match status" value="1"/>
</dbReference>
<keyword evidence="4 7" id="KW-0812">Transmembrane</keyword>
<feature type="domain" description="ABC transmembrane type-1" evidence="8">
    <location>
        <begin position="74"/>
        <end position="265"/>
    </location>
</feature>
<comment type="similarity">
    <text evidence="7">Belongs to the binding-protein-dependent transport system permease family.</text>
</comment>
<dbReference type="Pfam" id="PF00528">
    <property type="entry name" value="BPD_transp_1"/>
    <property type="match status" value="1"/>
</dbReference>
<dbReference type="Proteomes" id="UP000182126">
    <property type="component" value="Chromosome I"/>
</dbReference>
<dbReference type="PROSITE" id="PS50928">
    <property type="entry name" value="ABC_TM1"/>
    <property type="match status" value="1"/>
</dbReference>
<dbReference type="PANTHER" id="PTHR43744:SF8">
    <property type="entry name" value="SN-GLYCEROL-3-PHOSPHATE TRANSPORT SYSTEM PERMEASE PROTEIN UGPE"/>
    <property type="match status" value="1"/>
</dbReference>
<dbReference type="RefSeq" id="WP_060921252.1">
    <property type="nucleotide sequence ID" value="NZ_LT629770.1"/>
</dbReference>
<feature type="transmembrane region" description="Helical" evidence="7">
    <location>
        <begin position="142"/>
        <end position="161"/>
    </location>
</feature>
<evidence type="ECO:0000256" key="5">
    <source>
        <dbReference type="ARBA" id="ARBA00022989"/>
    </source>
</evidence>
<dbReference type="InterPro" id="IPR000515">
    <property type="entry name" value="MetI-like"/>
</dbReference>
<proteinExistence type="inferred from homology"/>
<evidence type="ECO:0000256" key="1">
    <source>
        <dbReference type="ARBA" id="ARBA00004651"/>
    </source>
</evidence>
<comment type="subcellular location">
    <subcellularLocation>
        <location evidence="1 7">Cell membrane</location>
        <topology evidence="1 7">Multi-pass membrane protein</topology>
    </subcellularLocation>
</comment>
<feature type="transmembrane region" description="Helical" evidence="7">
    <location>
        <begin position="190"/>
        <end position="211"/>
    </location>
</feature>
<evidence type="ECO:0000256" key="6">
    <source>
        <dbReference type="ARBA" id="ARBA00023136"/>
    </source>
</evidence>
<evidence type="ECO:0000313" key="9">
    <source>
        <dbReference type="EMBL" id="SDS20590.1"/>
    </source>
</evidence>
<dbReference type="EMBL" id="LT629770">
    <property type="protein sequence ID" value="SDS20590.1"/>
    <property type="molecule type" value="Genomic_DNA"/>
</dbReference>
<keyword evidence="6 7" id="KW-0472">Membrane</keyword>
<feature type="transmembrane region" description="Helical" evidence="7">
    <location>
        <begin position="21"/>
        <end position="40"/>
    </location>
</feature>
<evidence type="ECO:0000313" key="10">
    <source>
        <dbReference type="Proteomes" id="UP000182126"/>
    </source>
</evidence>
<protein>
    <submittedName>
        <fullName evidence="9">Carbohydrate ABC transporter membrane protein 2, CUT1 family</fullName>
    </submittedName>
</protein>
<dbReference type="InterPro" id="IPR035906">
    <property type="entry name" value="MetI-like_sf"/>
</dbReference>
<evidence type="ECO:0000256" key="4">
    <source>
        <dbReference type="ARBA" id="ARBA00022692"/>
    </source>
</evidence>
<keyword evidence="2 7" id="KW-0813">Transport</keyword>
<feature type="transmembrane region" description="Helical" evidence="7">
    <location>
        <begin position="109"/>
        <end position="130"/>
    </location>
</feature>
<name>A0A1H1QB09_9MICO</name>
<dbReference type="AlphaFoldDB" id="A0A1H1QB09"/>
<dbReference type="GO" id="GO:0005886">
    <property type="term" value="C:plasma membrane"/>
    <property type="evidence" value="ECO:0007669"/>
    <property type="project" value="UniProtKB-SubCell"/>
</dbReference>
<sequence length="280" mass="30466">MSSTRLRPAERFRRAPVQVILAVYAVVIAYPLLWMVISSFKSSSEIFADPWGLPSVWLVQNYAAAWDRGISDYFLNSVIVTVISTAATVALAALCAYGMVRLSSRVATIVLIVAMGGLVVAPQVSLIPLYRLLDTMGLLNTYWAMILPYVAFRLPMAILLIRSVFLGIPRELEDAATIDGCRSFGVFRHVYLPLSASVLTTAAVLTGYFAWNEFLFAIVYIDADALRTIPAGLMSFRDSLSTEWGVLLAGLTIAALPIVVVFLALQRYFVAGVAAGSVKG</sequence>
<dbReference type="eggNOG" id="COG0395">
    <property type="taxonomic scope" value="Bacteria"/>
</dbReference>
<evidence type="ECO:0000259" key="8">
    <source>
        <dbReference type="PROSITE" id="PS50928"/>
    </source>
</evidence>
<organism evidence="9 10">
    <name type="scientific">Microbacterium paraoxydans</name>
    <dbReference type="NCBI Taxonomy" id="199592"/>
    <lineage>
        <taxon>Bacteria</taxon>
        <taxon>Bacillati</taxon>
        <taxon>Actinomycetota</taxon>
        <taxon>Actinomycetes</taxon>
        <taxon>Micrococcales</taxon>
        <taxon>Microbacteriaceae</taxon>
        <taxon>Microbacterium</taxon>
    </lineage>
</organism>
<dbReference type="Gene3D" id="1.10.3720.10">
    <property type="entry name" value="MetI-like"/>
    <property type="match status" value="1"/>
</dbReference>
<feature type="transmembrane region" description="Helical" evidence="7">
    <location>
        <begin position="244"/>
        <end position="265"/>
    </location>
</feature>
<keyword evidence="5 7" id="KW-1133">Transmembrane helix</keyword>
<accession>A0A1H1QB09</accession>
<dbReference type="SUPFAM" id="SSF161098">
    <property type="entry name" value="MetI-like"/>
    <property type="match status" value="1"/>
</dbReference>
<feature type="transmembrane region" description="Helical" evidence="7">
    <location>
        <begin position="73"/>
        <end position="97"/>
    </location>
</feature>